<dbReference type="Pfam" id="PF00535">
    <property type="entry name" value="Glycos_transf_2"/>
    <property type="match status" value="1"/>
</dbReference>
<dbReference type="Proteomes" id="UP000772618">
    <property type="component" value="Unassembled WGS sequence"/>
</dbReference>
<dbReference type="Gene3D" id="3.90.550.10">
    <property type="entry name" value="Spore Coat Polysaccharide Biosynthesis Protein SpsA, Chain A"/>
    <property type="match status" value="1"/>
</dbReference>
<dbReference type="PANTHER" id="PTHR43179">
    <property type="entry name" value="RHAMNOSYLTRANSFERASE WBBL"/>
    <property type="match status" value="1"/>
</dbReference>
<proteinExistence type="predicted"/>
<name>A0ABS5VKK9_9BACT</name>
<dbReference type="InterPro" id="IPR029044">
    <property type="entry name" value="Nucleotide-diphossugar_trans"/>
</dbReference>
<dbReference type="EC" id="2.4.-.-" evidence="2"/>
<sequence>MTPMISQFSIIIPTWNNLPYLKLCIESIRKNSYQKHQIIVYANEGIDGTIEWIKNQRDIEFLSSEKNAGICVAVNSCRALVKAPYIVYMNDDMYVCPNWDWELHKSIEEIGHDRFMLSSTLIEPRAVKNSNYISIVKDFGDNTNSFREDDLLKSYNELHKNDWCGASWPPSVVSTRVWDIVGGYSIEFSPGMYSDPDFSMKLWKYGVRIFKGIGKSKVYHFQSKSTGKVKKNNGNEMFLFKWSISAKVFYIYFLQMGKDYHGPLKDNVKIPFNKRLGNTLKRTYRNLVFNSSL</sequence>
<reference evidence="2 3" key="1">
    <citation type="submission" date="2021-05" db="EMBL/GenBank/DDBJ databases">
        <title>A Polyphasic approach of four new species of the genus Ohtaekwangia: Ohtaekwangia histidinii sp. nov., Ohtaekwangia cretensis sp. nov., Ohtaekwangia indiensis sp. nov., Ohtaekwangia reichenbachii sp. nov. from diverse environment.</title>
        <authorList>
            <person name="Octaviana S."/>
        </authorList>
    </citation>
    <scope>NUCLEOTIDE SEQUENCE [LARGE SCALE GENOMIC DNA]</scope>
    <source>
        <strain evidence="2 3">PWU20</strain>
    </source>
</reference>
<evidence type="ECO:0000313" key="2">
    <source>
        <dbReference type="EMBL" id="MBT1701651.1"/>
    </source>
</evidence>
<accession>A0ABS5VKK9</accession>
<comment type="caution">
    <text evidence="2">The sequence shown here is derived from an EMBL/GenBank/DDBJ whole genome shotgun (WGS) entry which is preliminary data.</text>
</comment>
<dbReference type="EMBL" id="JAHESD010000001">
    <property type="protein sequence ID" value="MBT1701651.1"/>
    <property type="molecule type" value="Genomic_DNA"/>
</dbReference>
<organism evidence="2 3">
    <name type="scientific">Chryseosolibacter indicus</name>
    <dbReference type="NCBI Taxonomy" id="2782351"/>
    <lineage>
        <taxon>Bacteria</taxon>
        <taxon>Pseudomonadati</taxon>
        <taxon>Bacteroidota</taxon>
        <taxon>Cytophagia</taxon>
        <taxon>Cytophagales</taxon>
        <taxon>Chryseotaleaceae</taxon>
        <taxon>Chryseosolibacter</taxon>
    </lineage>
</organism>
<feature type="domain" description="Glycosyltransferase 2-like" evidence="1">
    <location>
        <begin position="9"/>
        <end position="121"/>
    </location>
</feature>
<protein>
    <submittedName>
        <fullName evidence="2">Glycosyltransferase</fullName>
        <ecNumber evidence="2">2.4.-.-</ecNumber>
    </submittedName>
</protein>
<evidence type="ECO:0000313" key="3">
    <source>
        <dbReference type="Proteomes" id="UP000772618"/>
    </source>
</evidence>
<keyword evidence="3" id="KW-1185">Reference proteome</keyword>
<dbReference type="GO" id="GO:0016757">
    <property type="term" value="F:glycosyltransferase activity"/>
    <property type="evidence" value="ECO:0007669"/>
    <property type="project" value="UniProtKB-KW"/>
</dbReference>
<keyword evidence="2" id="KW-0328">Glycosyltransferase</keyword>
<evidence type="ECO:0000259" key="1">
    <source>
        <dbReference type="Pfam" id="PF00535"/>
    </source>
</evidence>
<dbReference type="SUPFAM" id="SSF53448">
    <property type="entry name" value="Nucleotide-diphospho-sugar transferases"/>
    <property type="match status" value="1"/>
</dbReference>
<gene>
    <name evidence="2" type="ORF">KK060_00070</name>
</gene>
<dbReference type="InterPro" id="IPR001173">
    <property type="entry name" value="Glyco_trans_2-like"/>
</dbReference>
<keyword evidence="2" id="KW-0808">Transferase</keyword>
<dbReference type="PANTHER" id="PTHR43179:SF7">
    <property type="entry name" value="RHAMNOSYLTRANSFERASE WBBL"/>
    <property type="match status" value="1"/>
</dbReference>